<keyword evidence="3" id="KW-1185">Reference proteome</keyword>
<feature type="region of interest" description="Disordered" evidence="1">
    <location>
        <begin position="1"/>
        <end position="38"/>
    </location>
</feature>
<dbReference type="InParanoid" id="A0A165D277"/>
<gene>
    <name evidence="2" type="ORF">CALCODRAFT_110413</name>
</gene>
<dbReference type="Proteomes" id="UP000076842">
    <property type="component" value="Unassembled WGS sequence"/>
</dbReference>
<dbReference type="AlphaFoldDB" id="A0A165D277"/>
<proteinExistence type="predicted"/>
<evidence type="ECO:0000256" key="1">
    <source>
        <dbReference type="SAM" id="MobiDB-lite"/>
    </source>
</evidence>
<organism evidence="2 3">
    <name type="scientific">Calocera cornea HHB12733</name>
    <dbReference type="NCBI Taxonomy" id="1353952"/>
    <lineage>
        <taxon>Eukaryota</taxon>
        <taxon>Fungi</taxon>
        <taxon>Dikarya</taxon>
        <taxon>Basidiomycota</taxon>
        <taxon>Agaricomycotina</taxon>
        <taxon>Dacrymycetes</taxon>
        <taxon>Dacrymycetales</taxon>
        <taxon>Dacrymycetaceae</taxon>
        <taxon>Calocera</taxon>
    </lineage>
</organism>
<evidence type="ECO:0000313" key="3">
    <source>
        <dbReference type="Proteomes" id="UP000076842"/>
    </source>
</evidence>
<reference evidence="2 3" key="1">
    <citation type="journal article" date="2016" name="Mol. Biol. Evol.">
        <title>Comparative Genomics of Early-Diverging Mushroom-Forming Fungi Provides Insights into the Origins of Lignocellulose Decay Capabilities.</title>
        <authorList>
            <person name="Nagy L.G."/>
            <person name="Riley R."/>
            <person name="Tritt A."/>
            <person name="Adam C."/>
            <person name="Daum C."/>
            <person name="Floudas D."/>
            <person name="Sun H."/>
            <person name="Yadav J.S."/>
            <person name="Pangilinan J."/>
            <person name="Larsson K.H."/>
            <person name="Matsuura K."/>
            <person name="Barry K."/>
            <person name="Labutti K."/>
            <person name="Kuo R."/>
            <person name="Ohm R.A."/>
            <person name="Bhattacharya S.S."/>
            <person name="Shirouzu T."/>
            <person name="Yoshinaga Y."/>
            <person name="Martin F.M."/>
            <person name="Grigoriev I.V."/>
            <person name="Hibbett D.S."/>
        </authorList>
    </citation>
    <scope>NUCLEOTIDE SEQUENCE [LARGE SCALE GENOMIC DNA]</scope>
    <source>
        <strain evidence="2 3">HHB12733</strain>
    </source>
</reference>
<accession>A0A165D277</accession>
<evidence type="ECO:0000313" key="2">
    <source>
        <dbReference type="EMBL" id="KZT51911.1"/>
    </source>
</evidence>
<name>A0A165D277_9BASI</name>
<protein>
    <submittedName>
        <fullName evidence="2">Uncharacterized protein</fullName>
    </submittedName>
</protein>
<sequence length="204" mass="22001">MCPGATGARGRRGGRVRSAGAGAPLIDGPSAAPSEVGGGGGRVLVSCALRSTRTGTTTAPYAAQPYSATAGLQPAHRAGRRRTAVRAVVRAVARRRERRRRRRCCLSVFLVRIACRSSVSRQYSGYAVSGGRRRTRLAQRLVRRGRGAGHPADWRVLTVDWRRGRYMRPVKRKGELSIASTLTREEGSRSVASRHGDTREGVGV</sequence>
<dbReference type="EMBL" id="KV424085">
    <property type="protein sequence ID" value="KZT51911.1"/>
    <property type="molecule type" value="Genomic_DNA"/>
</dbReference>